<keyword evidence="6" id="KW-1003">Cell membrane</keyword>
<comment type="subcellular location">
    <subcellularLocation>
        <location evidence="6">Cell membrane</location>
        <topology evidence="6">Multi-pass membrane protein</topology>
    </subcellularLocation>
    <subcellularLocation>
        <location evidence="1">Membrane</location>
        <topology evidence="1">Multi-pass membrane protein</topology>
    </subcellularLocation>
</comment>
<feature type="transmembrane region" description="Helical" evidence="6">
    <location>
        <begin position="108"/>
        <end position="126"/>
    </location>
</feature>
<protein>
    <recommendedName>
        <fullName evidence="6">Probable membrane transporter protein</fullName>
    </recommendedName>
</protein>
<keyword evidence="5 6" id="KW-0472">Membrane</keyword>
<comment type="similarity">
    <text evidence="2 6">Belongs to the 4-toluene sulfonate uptake permease (TSUP) (TC 2.A.102) family.</text>
</comment>
<dbReference type="InterPro" id="IPR051598">
    <property type="entry name" value="TSUP/Inactive_protease-like"/>
</dbReference>
<dbReference type="PANTHER" id="PTHR43701:SF2">
    <property type="entry name" value="MEMBRANE TRANSPORTER PROTEIN YJNA-RELATED"/>
    <property type="match status" value="1"/>
</dbReference>
<dbReference type="Pfam" id="PF01925">
    <property type="entry name" value="TauE"/>
    <property type="match status" value="1"/>
</dbReference>
<feature type="transmembrane region" description="Helical" evidence="6">
    <location>
        <begin position="215"/>
        <end position="235"/>
    </location>
</feature>
<dbReference type="PANTHER" id="PTHR43701">
    <property type="entry name" value="MEMBRANE TRANSPORTER PROTEIN MJ0441-RELATED"/>
    <property type="match status" value="1"/>
</dbReference>
<feature type="transmembrane region" description="Helical" evidence="6">
    <location>
        <begin position="7"/>
        <end position="35"/>
    </location>
</feature>
<sequence>MLDPLIIAGFGVGALVGLTGVGGGALMTPVLVLLFGYAPGIAVATDLLFAAVTKTCGVAVHYRADTIDTLVLRRLLLGSLPAALLVGIGLAYCGDGTAGALDPLMRDTLAWLLLLSAVGIFGRKRLHRLGSLLRTERAEQFKRWQEGLTVAAGAFIGVCVSLTSVGAGALGAVVLLYLYPFRLQGVRLVATDLAHAIPLALVAGGVHWFIGTIDWVLLGILLTGSIPGVLIGVWLSRRLALQWLNLAIGCLLIVSGLKLLAG</sequence>
<evidence type="ECO:0000256" key="3">
    <source>
        <dbReference type="ARBA" id="ARBA00022692"/>
    </source>
</evidence>
<dbReference type="InterPro" id="IPR002781">
    <property type="entry name" value="TM_pro_TauE-like"/>
</dbReference>
<keyword evidence="4 6" id="KW-1133">Transmembrane helix</keyword>
<keyword evidence="3 6" id="KW-0812">Transmembrane</keyword>
<dbReference type="EMBL" id="CP067013">
    <property type="protein sequence ID" value="QQN49850.1"/>
    <property type="molecule type" value="Genomic_DNA"/>
</dbReference>
<evidence type="ECO:0000256" key="2">
    <source>
        <dbReference type="ARBA" id="ARBA00009142"/>
    </source>
</evidence>
<organism evidence="7 8">
    <name type="scientific">Stutzerimonas balearica</name>
    <dbReference type="NCBI Taxonomy" id="74829"/>
    <lineage>
        <taxon>Bacteria</taxon>
        <taxon>Pseudomonadati</taxon>
        <taxon>Pseudomonadota</taxon>
        <taxon>Gammaproteobacteria</taxon>
        <taxon>Pseudomonadales</taxon>
        <taxon>Pseudomonadaceae</taxon>
        <taxon>Stutzerimonas</taxon>
    </lineage>
</organism>
<evidence type="ECO:0000256" key="5">
    <source>
        <dbReference type="ARBA" id="ARBA00023136"/>
    </source>
</evidence>
<dbReference type="AlphaFoldDB" id="A0A9X7YRV6"/>
<dbReference type="RefSeq" id="WP_200290655.1">
    <property type="nucleotide sequence ID" value="NZ_CP067013.1"/>
</dbReference>
<evidence type="ECO:0000313" key="7">
    <source>
        <dbReference type="EMBL" id="QQN49850.1"/>
    </source>
</evidence>
<dbReference type="Proteomes" id="UP000595933">
    <property type="component" value="Chromosome"/>
</dbReference>
<evidence type="ECO:0000256" key="1">
    <source>
        <dbReference type="ARBA" id="ARBA00004141"/>
    </source>
</evidence>
<dbReference type="GO" id="GO:0005886">
    <property type="term" value="C:plasma membrane"/>
    <property type="evidence" value="ECO:0007669"/>
    <property type="project" value="UniProtKB-SubCell"/>
</dbReference>
<evidence type="ECO:0000256" key="6">
    <source>
        <dbReference type="RuleBase" id="RU363041"/>
    </source>
</evidence>
<feature type="transmembrane region" description="Helical" evidence="6">
    <location>
        <begin position="185"/>
        <end position="208"/>
    </location>
</feature>
<feature type="transmembrane region" description="Helical" evidence="6">
    <location>
        <begin position="241"/>
        <end position="261"/>
    </location>
</feature>
<evidence type="ECO:0000256" key="4">
    <source>
        <dbReference type="ARBA" id="ARBA00022989"/>
    </source>
</evidence>
<feature type="transmembrane region" description="Helical" evidence="6">
    <location>
        <begin position="41"/>
        <end position="62"/>
    </location>
</feature>
<feature type="transmembrane region" description="Helical" evidence="6">
    <location>
        <begin position="147"/>
        <end position="179"/>
    </location>
</feature>
<proteinExistence type="inferred from homology"/>
<reference evidence="7 8" key="1">
    <citation type="submission" date="2020-12" db="EMBL/GenBank/DDBJ databases">
        <title>FDA dAtabase for Regulatory Grade micrObial Sequences (FDA-ARGOS): Supporting development and validation of Infectious Disease Dx tests.</title>
        <authorList>
            <person name="Sproer C."/>
            <person name="Gronow S."/>
            <person name="Severitt S."/>
            <person name="Schroder I."/>
            <person name="Tallon L."/>
            <person name="Sadzewicz L."/>
            <person name="Zhao X."/>
            <person name="Boylan J."/>
            <person name="Ott S."/>
            <person name="Bowen H."/>
            <person name="Vavikolanu K."/>
            <person name="Mehta A."/>
            <person name="Aluvathingal J."/>
            <person name="Nadendla S."/>
            <person name="Lowell S."/>
            <person name="Myers T."/>
            <person name="Yan Y."/>
            <person name="Sichtig H."/>
        </authorList>
    </citation>
    <scope>NUCLEOTIDE SEQUENCE [LARGE SCALE GENOMIC DNA]</scope>
    <source>
        <strain evidence="7 8">FDAARGOS_1013</strain>
    </source>
</reference>
<evidence type="ECO:0000313" key="8">
    <source>
        <dbReference type="Proteomes" id="UP000595933"/>
    </source>
</evidence>
<accession>A0A9X7YRV6</accession>
<feature type="transmembrane region" description="Helical" evidence="6">
    <location>
        <begin position="74"/>
        <end position="92"/>
    </location>
</feature>
<gene>
    <name evidence="7" type="ORF">I6H70_15000</name>
</gene>
<name>A0A9X7YRV6_9GAMM</name>